<dbReference type="Gene3D" id="3.30.470.20">
    <property type="entry name" value="ATP-grasp fold, B domain"/>
    <property type="match status" value="1"/>
</dbReference>
<dbReference type="AlphaFoldDB" id="A0A955L1T1"/>
<gene>
    <name evidence="1" type="ORF">KC678_03480</name>
</gene>
<dbReference type="Proteomes" id="UP000775877">
    <property type="component" value="Unassembled WGS sequence"/>
</dbReference>
<name>A0A955L1T1_9BACT</name>
<reference evidence="1" key="2">
    <citation type="journal article" date="2021" name="Microbiome">
        <title>Successional dynamics and alternative stable states in a saline activated sludge microbial community over 9 years.</title>
        <authorList>
            <person name="Wang Y."/>
            <person name="Ye J."/>
            <person name="Ju F."/>
            <person name="Liu L."/>
            <person name="Boyd J.A."/>
            <person name="Deng Y."/>
            <person name="Parks D.H."/>
            <person name="Jiang X."/>
            <person name="Yin X."/>
            <person name="Woodcroft B.J."/>
            <person name="Tyson G.W."/>
            <person name="Hugenholtz P."/>
            <person name="Polz M.F."/>
            <person name="Zhang T."/>
        </authorList>
    </citation>
    <scope>NUCLEOTIDE SEQUENCE</scope>
    <source>
        <strain evidence="1">HKST-UBA13</strain>
    </source>
</reference>
<comment type="caution">
    <text evidence="1">The sequence shown here is derived from an EMBL/GenBank/DDBJ whole genome shotgun (WGS) entry which is preliminary data.</text>
</comment>
<dbReference type="SUPFAM" id="SSF56059">
    <property type="entry name" value="Glutathione synthetase ATP-binding domain-like"/>
    <property type="match status" value="1"/>
</dbReference>
<protein>
    <recommendedName>
        <fullName evidence="3">ATP-grasp domain-containing protein</fullName>
    </recommendedName>
</protein>
<accession>A0A955L1T1</accession>
<dbReference type="EMBL" id="JAGQLJ010000073">
    <property type="protein sequence ID" value="MCA9381301.1"/>
    <property type="molecule type" value="Genomic_DNA"/>
</dbReference>
<evidence type="ECO:0000313" key="2">
    <source>
        <dbReference type="Proteomes" id="UP000775877"/>
    </source>
</evidence>
<sequence length="292" mass="33314">MFYIYPYKHGSGSVKNLKELIPDLVEIKLENSKFKPSNKKLIVNWGNSKMDIEKFKECMVLNNPLAVEIASNKLKFFNKVVDKVNIPPYTTNSEVAKEWIKQGKIVFGRSTLTGHSGDGIYEINSEEGLLKSSGLPLYTMYIPKIEEYRVHVFRGEILDTQQKRKSGKAGYVNWRVRTYGNGFIFARENVTPPQDVIDQAKLAVEVCGLDFGAVDVIWNSYRKKAYVLEVNTAPGIEETTAKNYSDKLMKYAETYNVTLNNNSFDNLIFHNVQQATVEFDNISNIETPFGYE</sequence>
<organism evidence="1 2">
    <name type="scientific">Candidatus Dojkabacteria bacterium</name>
    <dbReference type="NCBI Taxonomy" id="2099670"/>
    <lineage>
        <taxon>Bacteria</taxon>
        <taxon>Candidatus Dojkabacteria</taxon>
    </lineage>
</organism>
<evidence type="ECO:0008006" key="3">
    <source>
        <dbReference type="Google" id="ProtNLM"/>
    </source>
</evidence>
<reference evidence="1" key="1">
    <citation type="submission" date="2020-04" db="EMBL/GenBank/DDBJ databases">
        <authorList>
            <person name="Zhang T."/>
        </authorList>
    </citation>
    <scope>NUCLEOTIDE SEQUENCE</scope>
    <source>
        <strain evidence="1">HKST-UBA13</strain>
    </source>
</reference>
<proteinExistence type="predicted"/>
<evidence type="ECO:0000313" key="1">
    <source>
        <dbReference type="EMBL" id="MCA9381301.1"/>
    </source>
</evidence>